<feature type="transmembrane region" description="Helical" evidence="5">
    <location>
        <begin position="238"/>
        <end position="263"/>
    </location>
</feature>
<evidence type="ECO:0000256" key="3">
    <source>
        <dbReference type="ARBA" id="ARBA00022989"/>
    </source>
</evidence>
<evidence type="ECO:0000313" key="8">
    <source>
        <dbReference type="Proteomes" id="UP000007879"/>
    </source>
</evidence>
<comment type="subcellular location">
    <subcellularLocation>
        <location evidence="1">Membrane</location>
        <topology evidence="1">Multi-pass membrane protein</topology>
    </subcellularLocation>
</comment>
<keyword evidence="8" id="KW-1185">Reference proteome</keyword>
<feature type="transmembrane region" description="Helical" evidence="5">
    <location>
        <begin position="137"/>
        <end position="157"/>
    </location>
</feature>
<dbReference type="EnsemblMetazoa" id="XM_020001088.1">
    <property type="protein sequence ID" value="XP_019856647.1"/>
    <property type="gene ID" value="LOC100639808"/>
</dbReference>
<evidence type="ECO:0000256" key="5">
    <source>
        <dbReference type="SAM" id="Phobius"/>
    </source>
</evidence>
<dbReference type="GO" id="GO:0005774">
    <property type="term" value="C:vacuolar membrane"/>
    <property type="evidence" value="ECO:0007669"/>
    <property type="project" value="TreeGrafter"/>
</dbReference>
<name>A0AAN0JIQ2_AMPQE</name>
<feature type="transmembrane region" description="Helical" evidence="5">
    <location>
        <begin position="72"/>
        <end position="96"/>
    </location>
</feature>
<feature type="transmembrane region" description="Helical" evidence="5">
    <location>
        <begin position="319"/>
        <end position="339"/>
    </location>
</feature>
<evidence type="ECO:0000256" key="4">
    <source>
        <dbReference type="ARBA" id="ARBA00023136"/>
    </source>
</evidence>
<dbReference type="AlphaFoldDB" id="A0AAN0JIQ2"/>
<organism evidence="7 8">
    <name type="scientific">Amphimedon queenslandica</name>
    <name type="common">Sponge</name>
    <dbReference type="NCBI Taxonomy" id="400682"/>
    <lineage>
        <taxon>Eukaryota</taxon>
        <taxon>Metazoa</taxon>
        <taxon>Porifera</taxon>
        <taxon>Demospongiae</taxon>
        <taxon>Heteroscleromorpha</taxon>
        <taxon>Haplosclerida</taxon>
        <taxon>Niphatidae</taxon>
        <taxon>Amphimedon</taxon>
    </lineage>
</organism>
<evidence type="ECO:0000259" key="6">
    <source>
        <dbReference type="Pfam" id="PF01490"/>
    </source>
</evidence>
<sequence length="496" mass="54456">MADVEGNVNIQEGYDGDNGELDPLITSIGNRSRRNCVNRLHCFYSDTDTFIHLIKANVGSGLLALPAAVKNAGYIVGPVGILVLGFIATHCIGLLLESAKKLCQWKKIAALDYSETMQFALLKKGFNRNVANIGKMVVNLFLIVTQLGFCSIYFVFIADSFQQVLKEAYCVTMPEKLLVAIFLIPVVVFCWVQNINSLSALSLVANVSIAIGLVVIFYDEASYLATKKGSSMQLHAAGNLMNISLFFGTAFYSVEGIGVVLPLENKMKQPTHAKSVVYCGMAVVTILFALFGAIGYLTYGENTQASVTLNLCSNNELTTILFLITKMLFVVSIFVSYMIQFYVPMDIVEPSILKFIDQLTNKLPVLCMTYQATIKTVLRLCFRTLVVLLTASLALAIPDLGDLINLVGSVASSALSMIFPPFIHLLTFWNWKSSHTKGNKIISSFFWILKDIIIILLGIMGFAFGTIASLHSIVSDMKHKNSSSFCKSTFVLSCEL</sequence>
<evidence type="ECO:0000256" key="2">
    <source>
        <dbReference type="ARBA" id="ARBA00022692"/>
    </source>
</evidence>
<feature type="domain" description="Amino acid transporter transmembrane" evidence="6">
    <location>
        <begin position="47"/>
        <end position="469"/>
    </location>
</feature>
<reference evidence="7" key="2">
    <citation type="submission" date="2024-06" db="UniProtKB">
        <authorList>
            <consortium name="EnsemblMetazoa"/>
        </authorList>
    </citation>
    <scope>IDENTIFICATION</scope>
</reference>
<proteinExistence type="predicted"/>
<dbReference type="GO" id="GO:0015179">
    <property type="term" value="F:L-amino acid transmembrane transporter activity"/>
    <property type="evidence" value="ECO:0007669"/>
    <property type="project" value="TreeGrafter"/>
</dbReference>
<feature type="transmembrane region" description="Helical" evidence="5">
    <location>
        <begin position="452"/>
        <end position="474"/>
    </location>
</feature>
<gene>
    <name evidence="7" type="primary">100639808</name>
</gene>
<dbReference type="PANTHER" id="PTHR22950:SF349">
    <property type="entry name" value="AMINO ACID TRANSPORTER TRANSMEMBRANE DOMAIN-CONTAINING PROTEIN"/>
    <property type="match status" value="1"/>
</dbReference>
<protein>
    <recommendedName>
        <fullName evidence="6">Amino acid transporter transmembrane domain-containing protein</fullName>
    </recommendedName>
</protein>
<feature type="transmembrane region" description="Helical" evidence="5">
    <location>
        <begin position="275"/>
        <end position="299"/>
    </location>
</feature>
<keyword evidence="3 5" id="KW-1133">Transmembrane helix</keyword>
<dbReference type="InterPro" id="IPR013057">
    <property type="entry name" value="AA_transpt_TM"/>
</dbReference>
<dbReference type="Pfam" id="PF01490">
    <property type="entry name" value="Aa_trans"/>
    <property type="match status" value="1"/>
</dbReference>
<accession>A0AAN0JIQ2</accession>
<feature type="transmembrane region" description="Helical" evidence="5">
    <location>
        <begin position="380"/>
        <end position="397"/>
    </location>
</feature>
<keyword evidence="2 5" id="KW-0812">Transmembrane</keyword>
<feature type="transmembrane region" description="Helical" evidence="5">
    <location>
        <begin position="200"/>
        <end position="218"/>
    </location>
</feature>
<evidence type="ECO:0000256" key="1">
    <source>
        <dbReference type="ARBA" id="ARBA00004141"/>
    </source>
</evidence>
<keyword evidence="4 5" id="KW-0472">Membrane</keyword>
<evidence type="ECO:0000313" key="7">
    <source>
        <dbReference type="EnsemblMetazoa" id="XP_019856647.1"/>
    </source>
</evidence>
<dbReference type="Proteomes" id="UP000007879">
    <property type="component" value="Unassembled WGS sequence"/>
</dbReference>
<reference evidence="8" key="1">
    <citation type="journal article" date="2010" name="Nature">
        <title>The Amphimedon queenslandica genome and the evolution of animal complexity.</title>
        <authorList>
            <person name="Srivastava M."/>
            <person name="Simakov O."/>
            <person name="Chapman J."/>
            <person name="Fahey B."/>
            <person name="Gauthier M.E."/>
            <person name="Mitros T."/>
            <person name="Richards G.S."/>
            <person name="Conaco C."/>
            <person name="Dacre M."/>
            <person name="Hellsten U."/>
            <person name="Larroux C."/>
            <person name="Putnam N.H."/>
            <person name="Stanke M."/>
            <person name="Adamska M."/>
            <person name="Darling A."/>
            <person name="Degnan S.M."/>
            <person name="Oakley T.H."/>
            <person name="Plachetzki D.C."/>
            <person name="Zhai Y."/>
            <person name="Adamski M."/>
            <person name="Calcino A."/>
            <person name="Cummins S.F."/>
            <person name="Goodstein D.M."/>
            <person name="Harris C."/>
            <person name="Jackson D.J."/>
            <person name="Leys S.P."/>
            <person name="Shu S."/>
            <person name="Woodcroft B.J."/>
            <person name="Vervoort M."/>
            <person name="Kosik K.S."/>
            <person name="Manning G."/>
            <person name="Degnan B.M."/>
            <person name="Rokhsar D.S."/>
        </authorList>
    </citation>
    <scope>NUCLEOTIDE SEQUENCE [LARGE SCALE GENOMIC DNA]</scope>
</reference>
<feature type="transmembrane region" description="Helical" evidence="5">
    <location>
        <begin position="177"/>
        <end position="193"/>
    </location>
</feature>
<dbReference type="PANTHER" id="PTHR22950">
    <property type="entry name" value="AMINO ACID TRANSPORTER"/>
    <property type="match status" value="1"/>
</dbReference>
<feature type="transmembrane region" description="Helical" evidence="5">
    <location>
        <begin position="403"/>
        <end position="431"/>
    </location>
</feature>